<dbReference type="GO" id="GO:0003677">
    <property type="term" value="F:DNA binding"/>
    <property type="evidence" value="ECO:0007669"/>
    <property type="project" value="UniProtKB-KW"/>
</dbReference>
<dbReference type="OMA" id="EENCEYS"/>
<keyword evidence="4" id="KW-0067">ATP-binding</keyword>
<dbReference type="InterPro" id="IPR050534">
    <property type="entry name" value="Coronavir_polyprotein_1ab"/>
</dbReference>
<evidence type="ECO:0000256" key="3">
    <source>
        <dbReference type="ARBA" id="ARBA00022806"/>
    </source>
</evidence>
<dbReference type="STRING" id="4572.M7Z4T3"/>
<organism evidence="6">
    <name type="scientific">Triticum urartu</name>
    <name type="common">Red wild einkorn</name>
    <name type="synonym">Crithodium urartu</name>
    <dbReference type="NCBI Taxonomy" id="4572"/>
    <lineage>
        <taxon>Eukaryota</taxon>
        <taxon>Viridiplantae</taxon>
        <taxon>Streptophyta</taxon>
        <taxon>Embryophyta</taxon>
        <taxon>Tracheophyta</taxon>
        <taxon>Spermatophyta</taxon>
        <taxon>Magnoliopsida</taxon>
        <taxon>Liliopsida</taxon>
        <taxon>Poales</taxon>
        <taxon>Poaceae</taxon>
        <taxon>BOP clade</taxon>
        <taxon>Pooideae</taxon>
        <taxon>Triticodae</taxon>
        <taxon>Triticeae</taxon>
        <taxon>Triticinae</taxon>
        <taxon>Triticum</taxon>
    </lineage>
</organism>
<keyword evidence="3" id="KW-0347">Helicase</keyword>
<dbReference type="PANTHER" id="PTHR43788">
    <property type="entry name" value="DNA2/NAM7 HELICASE FAMILY MEMBER"/>
    <property type="match status" value="1"/>
</dbReference>
<dbReference type="InterPro" id="IPR047187">
    <property type="entry name" value="SF1_C_Upf1"/>
</dbReference>
<evidence type="ECO:0000259" key="5">
    <source>
        <dbReference type="Pfam" id="PF13087"/>
    </source>
</evidence>
<keyword evidence="1" id="KW-0547">Nucleotide-binding</keyword>
<dbReference type="eggNOG" id="KOG1803">
    <property type="taxonomic scope" value="Eukaryota"/>
</dbReference>
<dbReference type="GO" id="GO:0005524">
    <property type="term" value="F:ATP binding"/>
    <property type="evidence" value="ECO:0007669"/>
    <property type="project" value="UniProtKB-KW"/>
</dbReference>
<dbReference type="InterPro" id="IPR041679">
    <property type="entry name" value="DNA2/NAM7-like_C"/>
</dbReference>
<dbReference type="Pfam" id="PF13087">
    <property type="entry name" value="AAA_12"/>
    <property type="match status" value="1"/>
</dbReference>
<keyword evidence="2" id="KW-0378">Hydrolase</keyword>
<evidence type="ECO:0000256" key="1">
    <source>
        <dbReference type="ARBA" id="ARBA00022741"/>
    </source>
</evidence>
<gene>
    <name evidence="6" type="ORF">TRIUR3_21456</name>
</gene>
<dbReference type="GO" id="GO:0043139">
    <property type="term" value="F:5'-3' DNA helicase activity"/>
    <property type="evidence" value="ECO:0007669"/>
    <property type="project" value="TreeGrafter"/>
</dbReference>
<dbReference type="SUPFAM" id="SSF52540">
    <property type="entry name" value="P-loop containing nucleoside triphosphate hydrolases"/>
    <property type="match status" value="1"/>
</dbReference>
<sequence length="150" mass="16090">MPSGDLQRGSSVLNQGVSPSEIAIQSPYIAQVQLLREKLEEYPGLSGVEVSTVDSFQGREADAVVLSMVRSNPLGAVGFMGDSRLMNVAITRARRHVTVVCDTSTICHSTFLARLLRHIRRYGLVKHVAPGSLDGVSGLGFTQPTLPSIS</sequence>
<protein>
    <submittedName>
        <fullName evidence="6">DNA-binding protein SMUBP-2</fullName>
    </submittedName>
</protein>
<dbReference type="CDD" id="cd18808">
    <property type="entry name" value="SF1_C_Upf1"/>
    <property type="match status" value="1"/>
</dbReference>
<name>M7Z4T3_TRIUA</name>
<proteinExistence type="predicted"/>
<evidence type="ECO:0000313" key="6">
    <source>
        <dbReference type="EMBL" id="EMS54992.1"/>
    </source>
</evidence>
<reference evidence="6" key="1">
    <citation type="journal article" date="2013" name="Nature">
        <title>Draft genome of the wheat A-genome progenitor Triticum urartu.</title>
        <authorList>
            <person name="Ling H.Q."/>
            <person name="Zhao S."/>
            <person name="Liu D."/>
            <person name="Wang J."/>
            <person name="Sun H."/>
            <person name="Zhang C."/>
            <person name="Fan H."/>
            <person name="Li D."/>
            <person name="Dong L."/>
            <person name="Tao Y."/>
            <person name="Gao C."/>
            <person name="Wu H."/>
            <person name="Li Y."/>
            <person name="Cui Y."/>
            <person name="Guo X."/>
            <person name="Zheng S."/>
            <person name="Wang B."/>
            <person name="Yu K."/>
            <person name="Liang Q."/>
            <person name="Yang W."/>
            <person name="Lou X."/>
            <person name="Chen J."/>
            <person name="Feng M."/>
            <person name="Jian J."/>
            <person name="Zhang X."/>
            <person name="Luo G."/>
            <person name="Jiang Y."/>
            <person name="Liu J."/>
            <person name="Wang Z."/>
            <person name="Sha Y."/>
            <person name="Zhang B."/>
            <person name="Wu H."/>
            <person name="Tang D."/>
            <person name="Shen Q."/>
            <person name="Xue P."/>
            <person name="Zou S."/>
            <person name="Wang X."/>
            <person name="Liu X."/>
            <person name="Wang F."/>
            <person name="Yang Y."/>
            <person name="An X."/>
            <person name="Dong Z."/>
            <person name="Zhang K."/>
            <person name="Zhang X."/>
            <person name="Luo M.C."/>
            <person name="Dvorak J."/>
            <person name="Tong Y."/>
            <person name="Wang J."/>
            <person name="Yang H."/>
            <person name="Li Z."/>
            <person name="Wang D."/>
            <person name="Zhang A."/>
            <person name="Wang J."/>
        </authorList>
    </citation>
    <scope>NUCLEOTIDE SEQUENCE</scope>
</reference>
<dbReference type="PANTHER" id="PTHR43788:SF3">
    <property type="entry name" value="P-LOOP CONTAINING NUCLEOSIDE TRIPHOSPHATE HYDROLASES SUPERFAMILY PROTEIN"/>
    <property type="match status" value="1"/>
</dbReference>
<accession>M7Z4T3</accession>
<dbReference type="GO" id="GO:0016787">
    <property type="term" value="F:hydrolase activity"/>
    <property type="evidence" value="ECO:0007669"/>
    <property type="project" value="UniProtKB-KW"/>
</dbReference>
<dbReference type="AlphaFoldDB" id="M7Z4T3"/>
<feature type="domain" description="DNA2/NAM7 helicase-like C-terminal" evidence="5">
    <location>
        <begin position="11"/>
        <end position="103"/>
    </location>
</feature>
<evidence type="ECO:0000256" key="4">
    <source>
        <dbReference type="ARBA" id="ARBA00022840"/>
    </source>
</evidence>
<dbReference type="InterPro" id="IPR027417">
    <property type="entry name" value="P-loop_NTPase"/>
</dbReference>
<keyword evidence="6" id="KW-0238">DNA-binding</keyword>
<evidence type="ECO:0000256" key="2">
    <source>
        <dbReference type="ARBA" id="ARBA00022801"/>
    </source>
</evidence>
<dbReference type="Gene3D" id="3.40.50.300">
    <property type="entry name" value="P-loop containing nucleotide triphosphate hydrolases"/>
    <property type="match status" value="1"/>
</dbReference>
<dbReference type="EMBL" id="KD175732">
    <property type="protein sequence ID" value="EMS54992.1"/>
    <property type="molecule type" value="Genomic_DNA"/>
</dbReference>